<comment type="caution">
    <text evidence="2">The sequence shown here is derived from an EMBL/GenBank/DDBJ whole genome shotgun (WGS) entry which is preliminary data.</text>
</comment>
<sequence length="246" mass="28930">MKVIISPAKKMKIVYDENKKITEPVFYKKAEVLAKKIRKLDPMEIEHIMKVNPKIAMEAFIYYNDFFDFKHEIPAILSYNGLQYTHIKAEDFSDEEAEFANETLRIVSGLYGILKPYDGICPYRLEMQCKLDINGKNLYKYWSSNIYKELFRDKEEVINLASGEYSKVVSPYLKDKDRFITVDFKCNHKGKIRTLPTEAKTLRGEMSRYIVKNKIKSSDELKNFTYGGYKYSSERSGKDKYVFLKI</sequence>
<dbReference type="EMBL" id="QUSM01000003">
    <property type="protein sequence ID" value="RGD74517.1"/>
    <property type="molecule type" value="Genomic_DNA"/>
</dbReference>
<dbReference type="PANTHER" id="PTHR30283">
    <property type="entry name" value="PEROXIDE STRESS RESPONSE PROTEIN YAAA"/>
    <property type="match status" value="1"/>
</dbReference>
<dbReference type="HAMAP" id="MF_00652">
    <property type="entry name" value="UPF0246"/>
    <property type="match status" value="1"/>
</dbReference>
<dbReference type="PANTHER" id="PTHR30283:SF4">
    <property type="entry name" value="PEROXIDE STRESS RESISTANCE PROTEIN YAAA"/>
    <property type="match status" value="1"/>
</dbReference>
<gene>
    <name evidence="2" type="primary">yaaA</name>
    <name evidence="2" type="ORF">DW687_07100</name>
</gene>
<dbReference type="NCBIfam" id="NF002543">
    <property type="entry name" value="PRK02101.1-4"/>
    <property type="match status" value="1"/>
</dbReference>
<evidence type="ECO:0000313" key="3">
    <source>
        <dbReference type="Proteomes" id="UP000261212"/>
    </source>
</evidence>
<name>A0A3E3DZ06_9FIRM</name>
<protein>
    <recommendedName>
        <fullName evidence="1">UPF0246 protein DW687_07100</fullName>
    </recommendedName>
</protein>
<dbReference type="GO" id="GO:0005829">
    <property type="term" value="C:cytosol"/>
    <property type="evidence" value="ECO:0007669"/>
    <property type="project" value="TreeGrafter"/>
</dbReference>
<organism evidence="2 3">
    <name type="scientific">Anaerofustis stercorihominis</name>
    <dbReference type="NCBI Taxonomy" id="214853"/>
    <lineage>
        <taxon>Bacteria</taxon>
        <taxon>Bacillati</taxon>
        <taxon>Bacillota</taxon>
        <taxon>Clostridia</taxon>
        <taxon>Eubacteriales</taxon>
        <taxon>Eubacteriaceae</taxon>
        <taxon>Anaerofustis</taxon>
    </lineage>
</organism>
<evidence type="ECO:0000256" key="1">
    <source>
        <dbReference type="HAMAP-Rule" id="MF_00652"/>
    </source>
</evidence>
<comment type="similarity">
    <text evidence="1">Belongs to the UPF0246 family.</text>
</comment>
<accession>A0A3E3DZ06</accession>
<reference evidence="2 3" key="1">
    <citation type="submission" date="2018-08" db="EMBL/GenBank/DDBJ databases">
        <title>A genome reference for cultivated species of the human gut microbiota.</title>
        <authorList>
            <person name="Zou Y."/>
            <person name="Xue W."/>
            <person name="Luo G."/>
        </authorList>
    </citation>
    <scope>NUCLEOTIDE SEQUENCE [LARGE SCALE GENOMIC DNA]</scope>
    <source>
        <strain evidence="2 3">AM25-6</strain>
    </source>
</reference>
<dbReference type="AlphaFoldDB" id="A0A3E3DZ06"/>
<dbReference type="Pfam" id="PF03883">
    <property type="entry name" value="H2O2_YaaD"/>
    <property type="match status" value="1"/>
</dbReference>
<dbReference type="RefSeq" id="WP_117532221.1">
    <property type="nucleotide sequence ID" value="NZ_QUSM01000003.1"/>
</dbReference>
<dbReference type="InterPro" id="IPR005583">
    <property type="entry name" value="YaaA"/>
</dbReference>
<dbReference type="GO" id="GO:0033194">
    <property type="term" value="P:response to hydroperoxide"/>
    <property type="evidence" value="ECO:0007669"/>
    <property type="project" value="TreeGrafter"/>
</dbReference>
<dbReference type="Proteomes" id="UP000261212">
    <property type="component" value="Unassembled WGS sequence"/>
</dbReference>
<proteinExistence type="inferred from homology"/>
<evidence type="ECO:0000313" key="2">
    <source>
        <dbReference type="EMBL" id="RGD74517.1"/>
    </source>
</evidence>